<dbReference type="Pfam" id="PF13409">
    <property type="entry name" value="GST_N_2"/>
    <property type="match status" value="1"/>
</dbReference>
<evidence type="ECO:0000256" key="1">
    <source>
        <dbReference type="ARBA" id="ARBA00007409"/>
    </source>
</evidence>
<proteinExistence type="inferred from homology"/>
<dbReference type="STRING" id="1531966.A0A0A1SV10"/>
<dbReference type="InterPro" id="IPR036249">
    <property type="entry name" value="Thioredoxin-like_sf"/>
</dbReference>
<dbReference type="Gene3D" id="3.40.30.10">
    <property type="entry name" value="Glutaredoxin"/>
    <property type="match status" value="1"/>
</dbReference>
<dbReference type="InterPro" id="IPR004045">
    <property type="entry name" value="Glutathione_S-Trfase_N"/>
</dbReference>
<gene>
    <name evidence="4" type="ORF">VHEMI02162</name>
</gene>
<dbReference type="Proteomes" id="UP000039046">
    <property type="component" value="Unassembled WGS sequence"/>
</dbReference>
<sequence>MTTPNITFYRANGACSLVPHALFKELSIPFTDVLMKWGTNGVEAADGSLTNDDYRKIHHSGYVPALQINDTVITEMPAILTYIASLAPERHLLGRSDIDRAKAVEWMAYLSGSLHGLGFGKVFRPGRFSEDEKQFSAIVQQGKTFVANCFKRIDGLLKNVTFAVGQQDTVVDFNLVIFWYWGLEIGFPMQEEYPNYGKLIRRMETKPSIQQVVQLEGKKLAFEQQ</sequence>
<dbReference type="PROSITE" id="PS50405">
    <property type="entry name" value="GST_CTER"/>
    <property type="match status" value="1"/>
</dbReference>
<dbReference type="HOGENOM" id="CLU_011226_6_1_1"/>
<reference evidence="4 5" key="1">
    <citation type="journal article" date="2015" name="Genome Announc.">
        <title>Draft Genome Sequence and Gene Annotation of the Entomopathogenic Fungus Verticillium hemipterigenum.</title>
        <authorList>
            <person name="Horn F."/>
            <person name="Habel A."/>
            <person name="Scharf D.H."/>
            <person name="Dworschak J."/>
            <person name="Brakhage A.A."/>
            <person name="Guthke R."/>
            <person name="Hertweck C."/>
            <person name="Linde J."/>
        </authorList>
    </citation>
    <scope>NUCLEOTIDE SEQUENCE [LARGE SCALE GENOMIC DNA]</scope>
</reference>
<dbReference type="CDD" id="cd03057">
    <property type="entry name" value="GST_N_Beta"/>
    <property type="match status" value="1"/>
</dbReference>
<dbReference type="InterPro" id="IPR040079">
    <property type="entry name" value="Glutathione_S-Trfase"/>
</dbReference>
<evidence type="ECO:0000259" key="2">
    <source>
        <dbReference type="PROSITE" id="PS50404"/>
    </source>
</evidence>
<dbReference type="SUPFAM" id="SSF47616">
    <property type="entry name" value="GST C-terminal domain-like"/>
    <property type="match status" value="1"/>
</dbReference>
<feature type="domain" description="GST C-terminal" evidence="3">
    <location>
        <begin position="96"/>
        <end position="225"/>
    </location>
</feature>
<accession>A0A0A1SV10</accession>
<evidence type="ECO:0000313" key="5">
    <source>
        <dbReference type="Proteomes" id="UP000039046"/>
    </source>
</evidence>
<dbReference type="SUPFAM" id="SSF52833">
    <property type="entry name" value="Thioredoxin-like"/>
    <property type="match status" value="1"/>
</dbReference>
<dbReference type="InterPro" id="IPR010987">
    <property type="entry name" value="Glutathione-S-Trfase_C-like"/>
</dbReference>
<dbReference type="InterPro" id="IPR036282">
    <property type="entry name" value="Glutathione-S-Trfase_C_sf"/>
</dbReference>
<dbReference type="PROSITE" id="PS50404">
    <property type="entry name" value="GST_NTER"/>
    <property type="match status" value="1"/>
</dbReference>
<protein>
    <recommendedName>
        <fullName evidence="6">Glutathione S-transferase</fullName>
    </recommendedName>
</protein>
<keyword evidence="5" id="KW-1185">Reference proteome</keyword>
<evidence type="ECO:0000259" key="3">
    <source>
        <dbReference type="PROSITE" id="PS50405"/>
    </source>
</evidence>
<evidence type="ECO:0000313" key="4">
    <source>
        <dbReference type="EMBL" id="CEJ82071.1"/>
    </source>
</evidence>
<name>A0A0A1SV10_9HYPO</name>
<dbReference type="Gene3D" id="1.20.1050.10">
    <property type="match status" value="1"/>
</dbReference>
<dbReference type="PANTHER" id="PTHR44051:SF8">
    <property type="entry name" value="GLUTATHIONE S-TRANSFERASE GSTA"/>
    <property type="match status" value="1"/>
</dbReference>
<comment type="similarity">
    <text evidence="1">Belongs to the GST superfamily.</text>
</comment>
<dbReference type="AlphaFoldDB" id="A0A0A1SV10"/>
<dbReference type="PANTHER" id="PTHR44051">
    <property type="entry name" value="GLUTATHIONE S-TRANSFERASE-RELATED"/>
    <property type="match status" value="1"/>
</dbReference>
<dbReference type="SFLD" id="SFLDS00019">
    <property type="entry name" value="Glutathione_Transferase_(cytos"/>
    <property type="match status" value="1"/>
</dbReference>
<dbReference type="InterPro" id="IPR004046">
    <property type="entry name" value="GST_C"/>
</dbReference>
<feature type="domain" description="GST N-terminal" evidence="2">
    <location>
        <begin position="3"/>
        <end position="91"/>
    </location>
</feature>
<dbReference type="Pfam" id="PF00043">
    <property type="entry name" value="GST_C"/>
    <property type="match status" value="1"/>
</dbReference>
<evidence type="ECO:0008006" key="6">
    <source>
        <dbReference type="Google" id="ProtNLM"/>
    </source>
</evidence>
<dbReference type="EMBL" id="CDHN01000001">
    <property type="protein sequence ID" value="CEJ82071.1"/>
    <property type="molecule type" value="Genomic_DNA"/>
</dbReference>
<dbReference type="OrthoDB" id="2309723at2759"/>
<organism evidence="4 5">
    <name type="scientific">[Torrubiella] hemipterigena</name>
    <dbReference type="NCBI Taxonomy" id="1531966"/>
    <lineage>
        <taxon>Eukaryota</taxon>
        <taxon>Fungi</taxon>
        <taxon>Dikarya</taxon>
        <taxon>Ascomycota</taxon>
        <taxon>Pezizomycotina</taxon>
        <taxon>Sordariomycetes</taxon>
        <taxon>Hypocreomycetidae</taxon>
        <taxon>Hypocreales</taxon>
        <taxon>Clavicipitaceae</taxon>
        <taxon>Clavicipitaceae incertae sedis</taxon>
        <taxon>'Torrubiella' clade</taxon>
    </lineage>
</organism>